<accession>A0A2W2E7E2</accession>
<comment type="caution">
    <text evidence="1">The sequence shown here is derived from an EMBL/GenBank/DDBJ whole genome shotgun (WGS) entry which is preliminary data.</text>
</comment>
<proteinExistence type="predicted"/>
<dbReference type="PANTHER" id="PTHR40761:SF1">
    <property type="entry name" value="CONSERVED INTEGRAL MEMBRANE ALANINE VALINE AND LEUCINE RICH PROTEIN-RELATED"/>
    <property type="match status" value="1"/>
</dbReference>
<name>A0A2W2E7E2_9ACTN</name>
<evidence type="ECO:0000313" key="1">
    <source>
        <dbReference type="EMBL" id="PZG00804.1"/>
    </source>
</evidence>
<organism evidence="1 2">
    <name type="scientific">Micromonospora endophytica</name>
    <dbReference type="NCBI Taxonomy" id="515350"/>
    <lineage>
        <taxon>Bacteria</taxon>
        <taxon>Bacillati</taxon>
        <taxon>Actinomycetota</taxon>
        <taxon>Actinomycetes</taxon>
        <taxon>Micromonosporales</taxon>
        <taxon>Micromonosporaceae</taxon>
        <taxon>Micromonospora</taxon>
    </lineage>
</organism>
<reference evidence="1 2" key="1">
    <citation type="submission" date="2018-01" db="EMBL/GenBank/DDBJ databases">
        <title>Draft genome sequence of Jishengella endophytica.</title>
        <authorList>
            <person name="Sahin N."/>
            <person name="Ay H."/>
            <person name="Saygin H."/>
        </authorList>
    </citation>
    <scope>NUCLEOTIDE SEQUENCE [LARGE SCALE GENOMIC DNA]</scope>
    <source>
        <strain evidence="1 2">DSM 45430</strain>
    </source>
</reference>
<sequence>MNFTVAIGLCVASSVAYAVAALLQRRLAPHPLTALARNPSWWYALLLNGAGAALHVAALRYGPLLLVQPFGLLTLVLAVVIVAIERNRPVTGPQWRGLGLTCVGLGGLLALIDAGHATTLRADQLPVLLVGTAVLLLTLTVVSRRPAASNLWAAGAAGISFGVASALTQTVTLELSTGNLLAPVALTAATATAALALAGVLFTQVSYRRRFGAALATSTLTNPAAAAGIGIILLGEGFRFGLLGAVLAAACAVLAGSGIALLTVAAEPAPTLPGPRRVPLVARRSRARAGSRRPPDAR</sequence>
<dbReference type="RefSeq" id="WP_111241355.1">
    <property type="nucleotide sequence ID" value="NZ_AP023358.1"/>
</dbReference>
<dbReference type="PANTHER" id="PTHR40761">
    <property type="entry name" value="CONSERVED INTEGRAL MEMBRANE ALANINE VALINE AND LEUCINE RICH PROTEIN-RELATED"/>
    <property type="match status" value="1"/>
</dbReference>
<evidence type="ECO:0000313" key="2">
    <source>
        <dbReference type="Proteomes" id="UP000248627"/>
    </source>
</evidence>
<protein>
    <submittedName>
        <fullName evidence="1">Uncharacterized protein</fullName>
    </submittedName>
</protein>
<dbReference type="EMBL" id="POTX01000004">
    <property type="protein sequence ID" value="PZG00804.1"/>
    <property type="molecule type" value="Genomic_DNA"/>
</dbReference>
<dbReference type="AlphaFoldDB" id="A0A2W2E7E2"/>
<keyword evidence="2" id="KW-1185">Reference proteome</keyword>
<gene>
    <name evidence="1" type="ORF">C1I93_01435</name>
</gene>
<dbReference type="Proteomes" id="UP000248627">
    <property type="component" value="Unassembled WGS sequence"/>
</dbReference>